<evidence type="ECO:0000256" key="1">
    <source>
        <dbReference type="ARBA" id="ARBA00009547"/>
    </source>
</evidence>
<name>A0A9P3LE69_9APHY</name>
<evidence type="ECO:0000256" key="2">
    <source>
        <dbReference type="ARBA" id="ARBA00022722"/>
    </source>
</evidence>
<dbReference type="Proteomes" id="UP000703269">
    <property type="component" value="Unassembled WGS sequence"/>
</dbReference>
<dbReference type="GO" id="GO:0016788">
    <property type="term" value="F:hydrolase activity, acting on ester bonds"/>
    <property type="evidence" value="ECO:0007669"/>
    <property type="project" value="InterPro"/>
</dbReference>
<evidence type="ECO:0000313" key="9">
    <source>
        <dbReference type="EMBL" id="GJE91960.1"/>
    </source>
</evidence>
<evidence type="ECO:0000313" key="10">
    <source>
        <dbReference type="Proteomes" id="UP000703269"/>
    </source>
</evidence>
<dbReference type="OrthoDB" id="441446at2759"/>
<keyword evidence="10" id="KW-1185">Reference proteome</keyword>
<proteinExistence type="inferred from homology"/>
<reference evidence="9 10" key="1">
    <citation type="submission" date="2021-08" db="EMBL/GenBank/DDBJ databases">
        <title>Draft Genome Sequence of Phanerochaete sordida strain YK-624.</title>
        <authorList>
            <person name="Mori T."/>
            <person name="Dohra H."/>
            <person name="Suzuki T."/>
            <person name="Kawagishi H."/>
            <person name="Hirai H."/>
        </authorList>
    </citation>
    <scope>NUCLEOTIDE SEQUENCE [LARGE SCALE GENOMIC DNA]</scope>
    <source>
        <strain evidence="9 10">YK-624</strain>
    </source>
</reference>
<dbReference type="GO" id="GO:0004519">
    <property type="term" value="F:endonuclease activity"/>
    <property type="evidence" value="ECO:0007669"/>
    <property type="project" value="UniProtKB-KW"/>
</dbReference>
<dbReference type="CDD" id="cd11010">
    <property type="entry name" value="S1-P1_nuclease"/>
    <property type="match status" value="1"/>
</dbReference>
<comment type="caution">
    <text evidence="9">The sequence shown here is derived from an EMBL/GenBank/DDBJ whole genome shotgun (WGS) entry which is preliminary data.</text>
</comment>
<evidence type="ECO:0000256" key="8">
    <source>
        <dbReference type="SAM" id="SignalP"/>
    </source>
</evidence>
<dbReference type="SUPFAM" id="SSF48537">
    <property type="entry name" value="Phospholipase C/P1 nuclease"/>
    <property type="match status" value="1"/>
</dbReference>
<organism evidence="9 10">
    <name type="scientific">Phanerochaete sordida</name>
    <dbReference type="NCBI Taxonomy" id="48140"/>
    <lineage>
        <taxon>Eukaryota</taxon>
        <taxon>Fungi</taxon>
        <taxon>Dikarya</taxon>
        <taxon>Basidiomycota</taxon>
        <taxon>Agaricomycotina</taxon>
        <taxon>Agaricomycetes</taxon>
        <taxon>Polyporales</taxon>
        <taxon>Phanerochaetaceae</taxon>
        <taxon>Phanerochaete</taxon>
    </lineage>
</organism>
<dbReference type="AlphaFoldDB" id="A0A9P3LE69"/>
<evidence type="ECO:0000256" key="3">
    <source>
        <dbReference type="ARBA" id="ARBA00022723"/>
    </source>
</evidence>
<dbReference type="InterPro" id="IPR003154">
    <property type="entry name" value="S1/P1nuclease"/>
</dbReference>
<keyword evidence="4" id="KW-0255">Endonuclease</keyword>
<keyword evidence="3" id="KW-0479">Metal-binding</keyword>
<dbReference type="Gene3D" id="1.10.575.10">
    <property type="entry name" value="P1 Nuclease"/>
    <property type="match status" value="1"/>
</dbReference>
<evidence type="ECO:0000256" key="6">
    <source>
        <dbReference type="ARBA" id="ARBA00023157"/>
    </source>
</evidence>
<dbReference type="GO" id="GO:0006308">
    <property type="term" value="P:DNA catabolic process"/>
    <property type="evidence" value="ECO:0007669"/>
    <property type="project" value="InterPro"/>
</dbReference>
<keyword evidence="2" id="KW-0540">Nuclease</keyword>
<feature type="chain" id="PRO_5040268784" evidence="8">
    <location>
        <begin position="25"/>
        <end position="327"/>
    </location>
</feature>
<keyword evidence="6" id="KW-1015">Disulfide bond</keyword>
<comment type="similarity">
    <text evidence="1">Belongs to the nuclease type I family.</text>
</comment>
<keyword evidence="5" id="KW-0378">Hydrolase</keyword>
<sequence>MLPARSAVLALITLLALHAQRCLAWGNLGHQTIGFIAQEFLAPNALSFVQTTLGAQYNFSLGPAATWADMVKSEPAFEWSKNLHFVDAEDDPPTSCSVEELRDCASQVCVLAAIANYTTRVVDPTLDAEQIQEALKFIDHFVGDIGQPLHVEAVAAGGNDIDATCSGSRTNLHAAWDTGMLTKNVDAVHGGTSEQYAADLIQEIKTGAFSSLTADWLSCTSTTEPVNNKRADEDAGPSIERDVRSLIAARDADATVVPLECPLVWARESNAFDCSTVFNFEPTVDPELCEGTYFTNAIPVVDLQLAKQGFRLAAWLNVIFDGATMLA</sequence>
<dbReference type="GO" id="GO:0046872">
    <property type="term" value="F:metal ion binding"/>
    <property type="evidence" value="ECO:0007669"/>
    <property type="project" value="UniProtKB-KW"/>
</dbReference>
<feature type="signal peptide" evidence="8">
    <location>
        <begin position="1"/>
        <end position="24"/>
    </location>
</feature>
<dbReference type="Pfam" id="PF02265">
    <property type="entry name" value="S1-P1_nuclease"/>
    <property type="match status" value="1"/>
</dbReference>
<keyword evidence="7" id="KW-0325">Glycoprotein</keyword>
<dbReference type="InterPro" id="IPR008947">
    <property type="entry name" value="PLipase_C/P1_nuclease_dom_sf"/>
</dbReference>
<evidence type="ECO:0000256" key="5">
    <source>
        <dbReference type="ARBA" id="ARBA00022801"/>
    </source>
</evidence>
<accession>A0A9P3LE69</accession>
<keyword evidence="8" id="KW-0732">Signal</keyword>
<dbReference type="GO" id="GO:0003676">
    <property type="term" value="F:nucleic acid binding"/>
    <property type="evidence" value="ECO:0007669"/>
    <property type="project" value="InterPro"/>
</dbReference>
<evidence type="ECO:0000256" key="7">
    <source>
        <dbReference type="ARBA" id="ARBA00023180"/>
    </source>
</evidence>
<dbReference type="PANTHER" id="PTHR33146">
    <property type="entry name" value="ENDONUCLEASE 4"/>
    <property type="match status" value="1"/>
</dbReference>
<dbReference type="PANTHER" id="PTHR33146:SF26">
    <property type="entry name" value="ENDONUCLEASE 4"/>
    <property type="match status" value="1"/>
</dbReference>
<dbReference type="EMBL" id="BPQB01000024">
    <property type="protein sequence ID" value="GJE91960.1"/>
    <property type="molecule type" value="Genomic_DNA"/>
</dbReference>
<gene>
    <name evidence="9" type="ORF">PsYK624_081120</name>
</gene>
<protein>
    <submittedName>
        <fullName evidence="9">S1/P1 nuclease</fullName>
    </submittedName>
</protein>
<evidence type="ECO:0000256" key="4">
    <source>
        <dbReference type="ARBA" id="ARBA00022759"/>
    </source>
</evidence>